<keyword evidence="3" id="KW-1185">Reference proteome</keyword>
<dbReference type="EMBL" id="JBJDQH010000033">
    <property type="protein sequence ID" value="MFK4272838.1"/>
    <property type="molecule type" value="Genomic_DNA"/>
</dbReference>
<dbReference type="RefSeq" id="WP_404748996.1">
    <property type="nucleotide sequence ID" value="NZ_JBJDQH010000033.1"/>
</dbReference>
<evidence type="ECO:0000313" key="2">
    <source>
        <dbReference type="EMBL" id="MFK4272838.1"/>
    </source>
</evidence>
<accession>A0ABW8M3S3</accession>
<protein>
    <submittedName>
        <fullName evidence="2">Uncharacterized protein</fullName>
    </submittedName>
</protein>
<comment type="caution">
    <text evidence="2">The sequence shown here is derived from an EMBL/GenBank/DDBJ whole genome shotgun (WGS) entry which is preliminary data.</text>
</comment>
<evidence type="ECO:0000313" key="3">
    <source>
        <dbReference type="Proteomes" id="UP001620295"/>
    </source>
</evidence>
<evidence type="ECO:0000256" key="1">
    <source>
        <dbReference type="SAM" id="MobiDB-lite"/>
    </source>
</evidence>
<name>A0ABW8M3S3_9ACTN</name>
<sequence length="437" mass="46544">MAVQSTASAADTREQLSAPSTSDVSSPLDKERLDNSGSRSGPNEADCKNARERVIRTAGAARSYGCLTWLSPSEGKTALRKGAATGPDGASASAVLDVPLPVNDCTGDEDGYWYATRTMQCQIAPNVKYSYYSSDNKLLGTALFATAQQLDLATNSLQWTETDQITMLSSTGTLPAGLSVSWTTSCSSPCAPGTTKLWTSAPISLGQNLKKTYTLTDQPSTGYDYIDLDYQLSIGSPDAIDLLPPITWGGAEVRCDNKISVADKAGCVVPWYTPTLLIPRSQYGSSADMLEWAQNNLSGHWGLRGTGQPLHRLKNSSQQASNRQAICGTSKFTKDPNIQDDTCDEFPFAGTYESGALNGVDHGKDCAQVTAVRADTSGNLAVDWPTVTPTGTVSGSEKCVRGHIPGALNSDVGSAYGVFVKDKLLADNDPFWLRITF</sequence>
<feature type="region of interest" description="Disordered" evidence="1">
    <location>
        <begin position="1"/>
        <end position="50"/>
    </location>
</feature>
<dbReference type="Proteomes" id="UP001620295">
    <property type="component" value="Unassembled WGS sequence"/>
</dbReference>
<organism evidence="2 3">
    <name type="scientific">Streptomyces milbemycinicus</name>
    <dbReference type="NCBI Taxonomy" id="476552"/>
    <lineage>
        <taxon>Bacteria</taxon>
        <taxon>Bacillati</taxon>
        <taxon>Actinomycetota</taxon>
        <taxon>Actinomycetes</taxon>
        <taxon>Kitasatosporales</taxon>
        <taxon>Streptomycetaceae</taxon>
        <taxon>Streptomyces</taxon>
    </lineage>
</organism>
<gene>
    <name evidence="2" type="ORF">ACI2L5_49430</name>
</gene>
<proteinExistence type="predicted"/>
<reference evidence="2 3" key="1">
    <citation type="submission" date="2024-11" db="EMBL/GenBank/DDBJ databases">
        <title>The Natural Products Discovery Center: Release of the First 8490 Sequenced Strains for Exploring Actinobacteria Biosynthetic Diversity.</title>
        <authorList>
            <person name="Kalkreuter E."/>
            <person name="Kautsar S.A."/>
            <person name="Yang D."/>
            <person name="Bader C.D."/>
            <person name="Teijaro C.N."/>
            <person name="Fluegel L."/>
            <person name="Davis C.M."/>
            <person name="Simpson J.R."/>
            <person name="Lauterbach L."/>
            <person name="Steele A.D."/>
            <person name="Gui C."/>
            <person name="Meng S."/>
            <person name="Li G."/>
            <person name="Viehrig K."/>
            <person name="Ye F."/>
            <person name="Su P."/>
            <person name="Kiefer A.F."/>
            <person name="Nichols A."/>
            <person name="Cepeda A.J."/>
            <person name="Yan W."/>
            <person name="Fan B."/>
            <person name="Jiang Y."/>
            <person name="Adhikari A."/>
            <person name="Zheng C.-J."/>
            <person name="Schuster L."/>
            <person name="Cowan T.M."/>
            <person name="Smanski M.J."/>
            <person name="Chevrette M.G."/>
            <person name="De Carvalho L.P.S."/>
            <person name="Shen B."/>
        </authorList>
    </citation>
    <scope>NUCLEOTIDE SEQUENCE [LARGE SCALE GENOMIC DNA]</scope>
    <source>
        <strain evidence="2 3">NPDC020863</strain>
    </source>
</reference>
<feature type="compositionally biased region" description="Polar residues" evidence="1">
    <location>
        <begin position="1"/>
        <end position="25"/>
    </location>
</feature>